<keyword evidence="1" id="KW-0732">Signal</keyword>
<feature type="signal peptide" evidence="1">
    <location>
        <begin position="1"/>
        <end position="22"/>
    </location>
</feature>
<protein>
    <submittedName>
        <fullName evidence="2">Uncharacterized protein</fullName>
    </submittedName>
</protein>
<dbReference type="EMBL" id="WMEY01000003">
    <property type="protein sequence ID" value="MYL63590.1"/>
    <property type="molecule type" value="Genomic_DNA"/>
</dbReference>
<name>A0A845EYF3_9BACL</name>
<proteinExistence type="predicted"/>
<dbReference type="RefSeq" id="WP_098443202.1">
    <property type="nucleotide sequence ID" value="NZ_WMEY01000003.1"/>
</dbReference>
<feature type="chain" id="PRO_5032765873" evidence="1">
    <location>
        <begin position="23"/>
        <end position="274"/>
    </location>
</feature>
<evidence type="ECO:0000313" key="3">
    <source>
        <dbReference type="Proteomes" id="UP000447833"/>
    </source>
</evidence>
<sequence length="274" mass="30887">MKRLLIFSLLLCPMVVSESTFAVEPFYDLLPIDSEITLLPWEKVDEVIPRKAIFTMIDVESGASFQVQRRAGSKHADIQPLTKEDTRVLKEIYGEWSWKRRAVIVLYEGRTIAASMNGMPHGAGALDNGFNGHFCLHFLNSTTHKTPTPDPAHRLMIMKASGQLDHFLLNQTPDELVDSLMLAINNTDASILKKILSKNVTTTDLKVLSRLSFTKWKVTKSTEKPFEQLIKTKVEVYIKDAGVITTTVEITAKKNPISNRWELEIPSLLTIANH</sequence>
<dbReference type="Proteomes" id="UP000447833">
    <property type="component" value="Unassembled WGS sequence"/>
</dbReference>
<accession>A0A845EYF3</accession>
<dbReference type="AlphaFoldDB" id="A0A845EYF3"/>
<evidence type="ECO:0000313" key="2">
    <source>
        <dbReference type="EMBL" id="MYL63590.1"/>
    </source>
</evidence>
<gene>
    <name evidence="2" type="ORF">GLW07_09530</name>
</gene>
<evidence type="ECO:0000256" key="1">
    <source>
        <dbReference type="SAM" id="SignalP"/>
    </source>
</evidence>
<comment type="caution">
    <text evidence="2">The sequence shown here is derived from an EMBL/GenBank/DDBJ whole genome shotgun (WGS) entry which is preliminary data.</text>
</comment>
<reference evidence="2 3" key="1">
    <citation type="submission" date="2019-11" db="EMBL/GenBank/DDBJ databases">
        <title>Genome sequences of 17 halophilic strains isolated from different environments.</title>
        <authorList>
            <person name="Furrow R.E."/>
        </authorList>
    </citation>
    <scope>NUCLEOTIDE SEQUENCE [LARGE SCALE GENOMIC DNA]</scope>
    <source>
        <strain evidence="2 3">22506_14_FS</strain>
    </source>
</reference>
<organism evidence="2 3">
    <name type="scientific">Guptibacillus hwajinpoensis</name>
    <dbReference type="NCBI Taxonomy" id="208199"/>
    <lineage>
        <taxon>Bacteria</taxon>
        <taxon>Bacillati</taxon>
        <taxon>Bacillota</taxon>
        <taxon>Bacilli</taxon>
        <taxon>Bacillales</taxon>
        <taxon>Guptibacillaceae</taxon>
        <taxon>Guptibacillus</taxon>
    </lineage>
</organism>